<protein>
    <recommendedName>
        <fullName evidence="1">Domain of unknown function at the cortex 1 domain-containing protein</fullName>
    </recommendedName>
</protein>
<dbReference type="EMBL" id="HBFW01025932">
    <property type="protein sequence ID" value="CAD8945445.1"/>
    <property type="molecule type" value="Transcribed_RNA"/>
</dbReference>
<organism evidence="2">
    <name type="scientific">Cyclophora tenuis</name>
    <name type="common">Marine diatom</name>
    <dbReference type="NCBI Taxonomy" id="216820"/>
    <lineage>
        <taxon>Eukaryota</taxon>
        <taxon>Sar</taxon>
        <taxon>Stramenopiles</taxon>
        <taxon>Ochrophyta</taxon>
        <taxon>Bacillariophyta</taxon>
        <taxon>Fragilariophyceae</taxon>
        <taxon>Fragilariophycidae</taxon>
        <taxon>Cyclophorales</taxon>
        <taxon>Cyclophoraceae</taxon>
        <taxon>Cyclophora</taxon>
    </lineage>
</organism>
<accession>A0A7S1GSE0</accession>
<gene>
    <name evidence="2" type="ORF">CTEN0397_LOCUS16649</name>
</gene>
<proteinExistence type="predicted"/>
<name>A0A7S1GSE0_CYCTE</name>
<dbReference type="PANTHER" id="PTHR34826">
    <property type="entry name" value="UPF0590 PROTEIN C409.17C"/>
    <property type="match status" value="1"/>
</dbReference>
<dbReference type="AlphaFoldDB" id="A0A7S1GSE0"/>
<sequence length="462" mass="51853">MLCGQEDSVIEDEIPMPSVPEDPTVQESFECMVASQLEEGLPHDLLWEEDSEDEVVLMSPAALLQSRSNNRLQSLSASPLPKPRKTFRAGSLVHLGTYDPVVDTMSLSPPPKCPDSSQGVSQTPCRCKRGLKAPGENAKKWPQSPLLFRPTPGTDTKVIGIRYAGSKDYLWENGDKHTWTQRLNEDWGRSIERNIRDCNECMVLPINNGNEQRGKSLVVDFRTNVFEGTILLRLRHSNGTTPEPYDDSKGYFEGMNRRYQVVIQGKPLREIPLTECMAGSRLDRPAGKLPPKWILKGAIKVLSFFAPQMSVEIDSDRPNYLTPLGSTPQVLRVNGDLDMEEPQEEPTVAEESILGVATEGNTSLARARLRKKLFDKMFVKKDKEPVLSVNNVYTFEFLQHLFNFTKFTMELGSMLGSVDLSNLLNGQPMQIMAETGDGSKLWSFDIWHESLIAKASEHDKLL</sequence>
<evidence type="ECO:0000313" key="2">
    <source>
        <dbReference type="EMBL" id="CAD8945445.1"/>
    </source>
</evidence>
<evidence type="ECO:0000259" key="1">
    <source>
        <dbReference type="Pfam" id="PF08588"/>
    </source>
</evidence>
<dbReference type="InterPro" id="IPR013897">
    <property type="entry name" value="Duc1"/>
</dbReference>
<feature type="domain" description="Domain of unknown function at the cortex 1" evidence="1">
    <location>
        <begin position="213"/>
        <end position="447"/>
    </location>
</feature>
<reference evidence="2" key="1">
    <citation type="submission" date="2021-01" db="EMBL/GenBank/DDBJ databases">
        <authorList>
            <person name="Corre E."/>
            <person name="Pelletier E."/>
            <person name="Niang G."/>
            <person name="Scheremetjew M."/>
            <person name="Finn R."/>
            <person name="Kale V."/>
            <person name="Holt S."/>
            <person name="Cochrane G."/>
            <person name="Meng A."/>
            <person name="Brown T."/>
            <person name="Cohen L."/>
        </authorList>
    </citation>
    <scope>NUCLEOTIDE SEQUENCE</scope>
    <source>
        <strain evidence="2">ECT3854</strain>
    </source>
</reference>
<dbReference type="Pfam" id="PF08588">
    <property type="entry name" value="Duc1"/>
    <property type="match status" value="1"/>
</dbReference>
<dbReference type="PANTHER" id="PTHR34826:SF2">
    <property type="entry name" value="UPF0590 PROTEIN C409.17C"/>
    <property type="match status" value="1"/>
</dbReference>